<keyword evidence="11" id="KW-1185">Reference proteome</keyword>
<reference evidence="10 11" key="1">
    <citation type="submission" date="2020-04" db="EMBL/GenBank/DDBJ databases">
        <title>Salinimonas sp. HHU 13199.</title>
        <authorList>
            <person name="Cui X."/>
            <person name="Zhang D."/>
        </authorList>
    </citation>
    <scope>NUCLEOTIDE SEQUENCE [LARGE SCALE GENOMIC DNA]</scope>
    <source>
        <strain evidence="10 11">HHU 13199</strain>
    </source>
</reference>
<evidence type="ECO:0000313" key="11">
    <source>
        <dbReference type="Proteomes" id="UP000624419"/>
    </source>
</evidence>
<keyword evidence="4 7" id="KW-0812">Transmembrane</keyword>
<dbReference type="RefSeq" id="WP_191022467.1">
    <property type="nucleotide sequence ID" value="NZ_JABBXD010000001.1"/>
</dbReference>
<feature type="transmembrane region" description="Helical" evidence="8">
    <location>
        <begin position="74"/>
        <end position="98"/>
    </location>
</feature>
<evidence type="ECO:0000313" key="10">
    <source>
        <dbReference type="EMBL" id="MBD3584941.1"/>
    </source>
</evidence>
<dbReference type="PANTHER" id="PTHR42703">
    <property type="entry name" value="NADH DEHYDROGENASE"/>
    <property type="match status" value="1"/>
</dbReference>
<dbReference type="InterPro" id="IPR003918">
    <property type="entry name" value="NADH_UbQ_OxRdtase"/>
</dbReference>
<evidence type="ECO:0000256" key="6">
    <source>
        <dbReference type="ARBA" id="ARBA00023136"/>
    </source>
</evidence>
<protein>
    <submittedName>
        <fullName evidence="10">Oxidoreductase</fullName>
    </submittedName>
</protein>
<dbReference type="InterPro" id="IPR050586">
    <property type="entry name" value="CPA3_Na-H_Antiporter_D"/>
</dbReference>
<gene>
    <name evidence="10" type="ORF">HHX48_04215</name>
</gene>
<feature type="transmembrane region" description="Helical" evidence="8">
    <location>
        <begin position="205"/>
        <end position="226"/>
    </location>
</feature>
<evidence type="ECO:0000256" key="3">
    <source>
        <dbReference type="ARBA" id="ARBA00022475"/>
    </source>
</evidence>
<accession>A0ABR8LFA9</accession>
<feature type="transmembrane region" description="Helical" evidence="8">
    <location>
        <begin position="376"/>
        <end position="393"/>
    </location>
</feature>
<feature type="transmembrane region" description="Helical" evidence="8">
    <location>
        <begin position="110"/>
        <end position="127"/>
    </location>
</feature>
<comment type="caution">
    <text evidence="10">The sequence shown here is derived from an EMBL/GenBank/DDBJ whole genome shotgun (WGS) entry which is preliminary data.</text>
</comment>
<dbReference type="InterPro" id="IPR001750">
    <property type="entry name" value="ND/Mrp_TM"/>
</dbReference>
<keyword evidence="5 8" id="KW-1133">Transmembrane helix</keyword>
<sequence>MTTIVNYEWIVISLVLMPLVFSCVTFVFSKQACNIVLFCTSLQCILWLQGILWMPNEPFSIYIGGWQPPLGIRLSVTGAGLLLTGFSCFLFLLISFFARSQASASFPRTFWPLLLSLQTGITGLFFTHDLFNAYIFLEITGICSVGLVALSPGDKSYKTAFNYLSVNIVGSLCFLFGVALIYRTYGVLDFIMLDAAIDSAHVSPIAYLSVFMIITGLVVKSALAPLHGWLPEVHGSAMPLVSALLSGLVVKCGIYLFFVLWWTTFSSLITPPLIWVLSLCGAAGIIIGTIRALQADHLKQMAAYSTVAQIGYLFLFMPIISQSEQLSTEIFAGFLLFIVAHGLAKTTLFLAVGYLKSVHNCVTPSSLAGFAQQQPLIVGAIAVSAISLIGLPPSGGFTAKWALLSFHASAGSWALFTTILVGSILSAVCFFNIMIHAISAPPAPEYGETIITNGLLQQRVIIVLLSVLTVLSGFCWPLFAHFLRWGAT</sequence>
<evidence type="ECO:0000259" key="9">
    <source>
        <dbReference type="Pfam" id="PF00361"/>
    </source>
</evidence>
<organism evidence="10 11">
    <name type="scientific">Salinimonas profundi</name>
    <dbReference type="NCBI Taxonomy" id="2729140"/>
    <lineage>
        <taxon>Bacteria</taxon>
        <taxon>Pseudomonadati</taxon>
        <taxon>Pseudomonadota</taxon>
        <taxon>Gammaproteobacteria</taxon>
        <taxon>Alteromonadales</taxon>
        <taxon>Alteromonadaceae</taxon>
        <taxon>Alteromonas/Salinimonas group</taxon>
        <taxon>Salinimonas</taxon>
    </lineage>
</organism>
<feature type="transmembrane region" description="Helical" evidence="8">
    <location>
        <begin position="413"/>
        <end position="439"/>
    </location>
</feature>
<evidence type="ECO:0000256" key="2">
    <source>
        <dbReference type="ARBA" id="ARBA00005346"/>
    </source>
</evidence>
<evidence type="ECO:0000256" key="1">
    <source>
        <dbReference type="ARBA" id="ARBA00004651"/>
    </source>
</evidence>
<dbReference type="EMBL" id="JABBXD010000001">
    <property type="protein sequence ID" value="MBD3584941.1"/>
    <property type="molecule type" value="Genomic_DNA"/>
</dbReference>
<name>A0ABR8LFA9_9ALTE</name>
<evidence type="ECO:0000256" key="8">
    <source>
        <dbReference type="SAM" id="Phobius"/>
    </source>
</evidence>
<feature type="transmembrane region" description="Helical" evidence="8">
    <location>
        <begin position="35"/>
        <end position="54"/>
    </location>
</feature>
<comment type="similarity">
    <text evidence="2">Belongs to the CPA3 antiporters (TC 2.A.63) subunit D family.</text>
</comment>
<keyword evidence="3" id="KW-1003">Cell membrane</keyword>
<feature type="domain" description="NADH:quinone oxidoreductase/Mrp antiporter transmembrane" evidence="9">
    <location>
        <begin position="128"/>
        <end position="425"/>
    </location>
</feature>
<evidence type="ECO:0000256" key="7">
    <source>
        <dbReference type="RuleBase" id="RU000320"/>
    </source>
</evidence>
<feature type="transmembrane region" description="Helical" evidence="8">
    <location>
        <begin position="273"/>
        <end position="290"/>
    </location>
</feature>
<feature type="transmembrane region" description="Helical" evidence="8">
    <location>
        <begin position="238"/>
        <end position="261"/>
    </location>
</feature>
<feature type="transmembrane region" description="Helical" evidence="8">
    <location>
        <begin position="332"/>
        <end position="355"/>
    </location>
</feature>
<dbReference type="PRINTS" id="PR01437">
    <property type="entry name" value="NUOXDRDTASE4"/>
</dbReference>
<feature type="transmembrane region" description="Helical" evidence="8">
    <location>
        <begin position="460"/>
        <end position="479"/>
    </location>
</feature>
<proteinExistence type="inferred from homology"/>
<dbReference type="PANTHER" id="PTHR42703:SF1">
    <property type="entry name" value="NA(+)_H(+) ANTIPORTER SUBUNIT D1"/>
    <property type="match status" value="1"/>
</dbReference>
<feature type="transmembrane region" description="Helical" evidence="8">
    <location>
        <begin position="133"/>
        <end position="151"/>
    </location>
</feature>
<comment type="subcellular location">
    <subcellularLocation>
        <location evidence="1">Cell membrane</location>
        <topology evidence="1">Multi-pass membrane protein</topology>
    </subcellularLocation>
    <subcellularLocation>
        <location evidence="7">Membrane</location>
        <topology evidence="7">Multi-pass membrane protein</topology>
    </subcellularLocation>
</comment>
<dbReference type="Proteomes" id="UP000624419">
    <property type="component" value="Unassembled WGS sequence"/>
</dbReference>
<feature type="transmembrane region" description="Helical" evidence="8">
    <location>
        <begin position="302"/>
        <end position="320"/>
    </location>
</feature>
<keyword evidence="6 8" id="KW-0472">Membrane</keyword>
<dbReference type="Pfam" id="PF00361">
    <property type="entry name" value="Proton_antipo_M"/>
    <property type="match status" value="1"/>
</dbReference>
<evidence type="ECO:0000256" key="4">
    <source>
        <dbReference type="ARBA" id="ARBA00022692"/>
    </source>
</evidence>
<feature type="transmembrane region" description="Helical" evidence="8">
    <location>
        <begin position="163"/>
        <end position="185"/>
    </location>
</feature>
<evidence type="ECO:0000256" key="5">
    <source>
        <dbReference type="ARBA" id="ARBA00022989"/>
    </source>
</evidence>
<feature type="transmembrane region" description="Helical" evidence="8">
    <location>
        <begin position="6"/>
        <end position="28"/>
    </location>
</feature>